<dbReference type="InterPro" id="IPR010093">
    <property type="entry name" value="SinI_DNA-bd"/>
</dbReference>
<name>A0ABY8BVC6_9MICO</name>
<sequence length="93" mass="10289">MPDTPPAPERFVTPAEVAEVLGLSVDEVVALAIEGQLRGVRVGTPARWRIAEDSVAAYLDEQTEQTRRMALWRQSNAASFPELWGTGEVRRPD</sequence>
<dbReference type="Pfam" id="PF12728">
    <property type="entry name" value="HTH_17"/>
    <property type="match status" value="1"/>
</dbReference>
<dbReference type="RefSeq" id="WP_275277188.1">
    <property type="nucleotide sequence ID" value="NZ_CP119108.1"/>
</dbReference>
<protein>
    <submittedName>
        <fullName evidence="2">Helix-turn-helix domain-containing protein</fullName>
    </submittedName>
</protein>
<feature type="domain" description="Helix-turn-helix" evidence="1">
    <location>
        <begin position="12"/>
        <end position="62"/>
    </location>
</feature>
<accession>A0ABY8BVC6</accession>
<dbReference type="EMBL" id="CP119108">
    <property type="protein sequence ID" value="WEG07850.1"/>
    <property type="molecule type" value="Genomic_DNA"/>
</dbReference>
<dbReference type="InterPro" id="IPR041657">
    <property type="entry name" value="HTH_17"/>
</dbReference>
<evidence type="ECO:0000313" key="2">
    <source>
        <dbReference type="EMBL" id="WEG07850.1"/>
    </source>
</evidence>
<proteinExistence type="predicted"/>
<dbReference type="NCBIfam" id="TIGR01764">
    <property type="entry name" value="excise"/>
    <property type="match status" value="1"/>
</dbReference>
<organism evidence="2 3">
    <name type="scientific">Microbacterium horticulturae</name>
    <dbReference type="NCBI Taxonomy" id="3028316"/>
    <lineage>
        <taxon>Bacteria</taxon>
        <taxon>Bacillati</taxon>
        <taxon>Actinomycetota</taxon>
        <taxon>Actinomycetes</taxon>
        <taxon>Micrococcales</taxon>
        <taxon>Microbacteriaceae</taxon>
        <taxon>Microbacterium</taxon>
    </lineage>
</organism>
<gene>
    <name evidence="2" type="ORF">PU630_11415</name>
</gene>
<evidence type="ECO:0000313" key="3">
    <source>
        <dbReference type="Proteomes" id="UP001214553"/>
    </source>
</evidence>
<dbReference type="Proteomes" id="UP001214553">
    <property type="component" value="Chromosome"/>
</dbReference>
<keyword evidence="3" id="KW-1185">Reference proteome</keyword>
<reference evidence="2 3" key="1">
    <citation type="submission" date="2023-03" db="EMBL/GenBank/DDBJ databases">
        <title>Genome sequence of Microbacterium sp. KACC 23027.</title>
        <authorList>
            <person name="Kim S."/>
            <person name="Heo J."/>
            <person name="Kwon S.-W."/>
        </authorList>
    </citation>
    <scope>NUCLEOTIDE SEQUENCE [LARGE SCALE GENOMIC DNA]</scope>
    <source>
        <strain evidence="2 3">KACC 23027</strain>
    </source>
</reference>
<evidence type="ECO:0000259" key="1">
    <source>
        <dbReference type="Pfam" id="PF12728"/>
    </source>
</evidence>